<keyword evidence="10 15" id="KW-0067">ATP-binding</keyword>
<keyword evidence="3" id="KW-0723">Serine/threonine-protein kinase</keyword>
<dbReference type="AlphaFoldDB" id="A0AAV2YRK3"/>
<feature type="compositionally biased region" description="Low complexity" evidence="18">
    <location>
        <begin position="458"/>
        <end position="468"/>
    </location>
</feature>
<keyword evidence="7 15" id="KW-0547">Nucleotide-binding</keyword>
<dbReference type="InterPro" id="IPR030616">
    <property type="entry name" value="Aur-like"/>
</dbReference>
<evidence type="ECO:0000256" key="14">
    <source>
        <dbReference type="PIRSR" id="PIRSR630616-1"/>
    </source>
</evidence>
<dbReference type="PROSITE" id="PS00107">
    <property type="entry name" value="PROTEIN_KINASE_ATP"/>
    <property type="match status" value="1"/>
</dbReference>
<keyword evidence="9" id="KW-0106">Calcium</keyword>
<keyword evidence="4" id="KW-0808">Transferase</keyword>
<feature type="region of interest" description="Disordered" evidence="18">
    <location>
        <begin position="577"/>
        <end position="601"/>
    </location>
</feature>
<feature type="region of interest" description="Disordered" evidence="18">
    <location>
        <begin position="439"/>
        <end position="480"/>
    </location>
</feature>
<evidence type="ECO:0000256" key="5">
    <source>
        <dbReference type="ARBA" id="ARBA00022723"/>
    </source>
</evidence>
<feature type="region of interest" description="Disordered" evidence="18">
    <location>
        <begin position="696"/>
        <end position="752"/>
    </location>
</feature>
<evidence type="ECO:0000256" key="16">
    <source>
        <dbReference type="PIRSR" id="PIRSR630616-3"/>
    </source>
</evidence>
<evidence type="ECO:0000256" key="4">
    <source>
        <dbReference type="ARBA" id="ARBA00022679"/>
    </source>
</evidence>
<feature type="active site" description="Proton acceptor" evidence="14">
    <location>
        <position position="221"/>
    </location>
</feature>
<dbReference type="Proteomes" id="UP001146120">
    <property type="component" value="Unassembled WGS sequence"/>
</dbReference>
<feature type="binding site" evidence="15 17">
    <location>
        <position position="128"/>
    </location>
    <ligand>
        <name>ATP</name>
        <dbReference type="ChEBI" id="CHEBI:30616"/>
    </ligand>
</feature>
<gene>
    <name evidence="20" type="ORF">N0F65_008551</name>
</gene>
<comment type="cofactor">
    <cofactor evidence="1">
        <name>Mg(2+)</name>
        <dbReference type="ChEBI" id="CHEBI:18420"/>
    </cofactor>
</comment>
<dbReference type="GO" id="GO:0004674">
    <property type="term" value="F:protein serine/threonine kinase activity"/>
    <property type="evidence" value="ECO:0007669"/>
    <property type="project" value="UniProtKB-KW"/>
</dbReference>
<reference evidence="20" key="2">
    <citation type="journal article" date="2023" name="Microbiol Resour">
        <title>Decontamination and Annotation of the Draft Genome Sequence of the Oomycete Lagenidium giganteum ARSEF 373.</title>
        <authorList>
            <person name="Morgan W.R."/>
            <person name="Tartar A."/>
        </authorList>
    </citation>
    <scope>NUCLEOTIDE SEQUENCE</scope>
    <source>
        <strain evidence="20">ARSEF 373</strain>
    </source>
</reference>
<evidence type="ECO:0000256" key="17">
    <source>
        <dbReference type="PROSITE-ProRule" id="PRU10141"/>
    </source>
</evidence>
<dbReference type="InterPro" id="IPR017441">
    <property type="entry name" value="Protein_kinase_ATP_BS"/>
</dbReference>
<organism evidence="20 21">
    <name type="scientific">Lagenidium giganteum</name>
    <dbReference type="NCBI Taxonomy" id="4803"/>
    <lineage>
        <taxon>Eukaryota</taxon>
        <taxon>Sar</taxon>
        <taxon>Stramenopiles</taxon>
        <taxon>Oomycota</taxon>
        <taxon>Peronosporomycetes</taxon>
        <taxon>Pythiales</taxon>
        <taxon>Pythiaceae</taxon>
    </lineage>
</organism>
<proteinExistence type="inferred from homology"/>
<feature type="cross-link" description="Glycyl lysine isopeptide (Lys-Gly) (interchain with G-Cter in SUMO2)" evidence="16">
    <location>
        <position position="223"/>
    </location>
</feature>
<dbReference type="PROSITE" id="PS50011">
    <property type="entry name" value="PROTEIN_KINASE_DOM"/>
    <property type="match status" value="1"/>
</dbReference>
<evidence type="ECO:0000256" key="7">
    <source>
        <dbReference type="ARBA" id="ARBA00022741"/>
    </source>
</evidence>
<evidence type="ECO:0000256" key="12">
    <source>
        <dbReference type="ARBA" id="ARBA00047899"/>
    </source>
</evidence>
<feature type="binding site" evidence="15">
    <location>
        <begin position="225"/>
        <end position="226"/>
    </location>
    <ligand>
        <name>ATP</name>
        <dbReference type="ChEBI" id="CHEBI:30616"/>
    </ligand>
</feature>
<comment type="caution">
    <text evidence="20">The sequence shown here is derived from an EMBL/GenBank/DDBJ whole genome shotgun (WGS) entry which is preliminary data.</text>
</comment>
<keyword evidence="5" id="KW-0479">Metal-binding</keyword>
<dbReference type="EC" id="2.7.11.1" evidence="2"/>
<dbReference type="PANTHER" id="PTHR24350">
    <property type="entry name" value="SERINE/THREONINE-PROTEIN KINASE IAL-RELATED"/>
    <property type="match status" value="1"/>
</dbReference>
<comment type="similarity">
    <text evidence="11">Belongs to the protein kinase superfamily. Ser/Thr protein kinase family. CDPK subfamily.</text>
</comment>
<evidence type="ECO:0000256" key="11">
    <source>
        <dbReference type="ARBA" id="ARBA00024334"/>
    </source>
</evidence>
<feature type="region of interest" description="Disordered" evidence="18">
    <location>
        <begin position="1"/>
        <end position="87"/>
    </location>
</feature>
<keyword evidence="8" id="KW-0418">Kinase</keyword>
<evidence type="ECO:0000256" key="3">
    <source>
        <dbReference type="ARBA" id="ARBA00022527"/>
    </source>
</evidence>
<evidence type="ECO:0000313" key="20">
    <source>
        <dbReference type="EMBL" id="DAZ95832.1"/>
    </source>
</evidence>
<dbReference type="InterPro" id="IPR008271">
    <property type="entry name" value="Ser/Thr_kinase_AS"/>
</dbReference>
<dbReference type="SUPFAM" id="SSF56112">
    <property type="entry name" value="Protein kinase-like (PK-like)"/>
    <property type="match status" value="1"/>
</dbReference>
<name>A0AAV2YRK3_9STRA</name>
<evidence type="ECO:0000256" key="18">
    <source>
        <dbReference type="SAM" id="MobiDB-lite"/>
    </source>
</evidence>
<evidence type="ECO:0000256" key="15">
    <source>
        <dbReference type="PIRSR" id="PIRSR630616-2"/>
    </source>
</evidence>
<dbReference type="SMART" id="SM00220">
    <property type="entry name" value="S_TKc"/>
    <property type="match status" value="1"/>
</dbReference>
<dbReference type="Gene3D" id="1.10.510.10">
    <property type="entry name" value="Transferase(Phosphotransferase) domain 1"/>
    <property type="match status" value="1"/>
</dbReference>
<evidence type="ECO:0000256" key="10">
    <source>
        <dbReference type="ARBA" id="ARBA00022840"/>
    </source>
</evidence>
<reference evidence="20" key="1">
    <citation type="submission" date="2022-11" db="EMBL/GenBank/DDBJ databases">
        <authorList>
            <person name="Morgan W.R."/>
            <person name="Tartar A."/>
        </authorList>
    </citation>
    <scope>NUCLEOTIDE SEQUENCE</scope>
    <source>
        <strain evidence="20">ARSEF 373</strain>
    </source>
</reference>
<accession>A0AAV2YRK3</accession>
<comment type="catalytic activity">
    <reaction evidence="12">
        <text>L-threonyl-[protein] + ATP = O-phospho-L-threonyl-[protein] + ADP + H(+)</text>
        <dbReference type="Rhea" id="RHEA:46608"/>
        <dbReference type="Rhea" id="RHEA-COMP:11060"/>
        <dbReference type="Rhea" id="RHEA-COMP:11605"/>
        <dbReference type="ChEBI" id="CHEBI:15378"/>
        <dbReference type="ChEBI" id="CHEBI:30013"/>
        <dbReference type="ChEBI" id="CHEBI:30616"/>
        <dbReference type="ChEBI" id="CHEBI:61977"/>
        <dbReference type="ChEBI" id="CHEBI:456216"/>
        <dbReference type="EC" id="2.7.11.1"/>
    </reaction>
</comment>
<comment type="catalytic activity">
    <reaction evidence="13">
        <text>L-seryl-[protein] + ATP = O-phospho-L-seryl-[protein] + ADP + H(+)</text>
        <dbReference type="Rhea" id="RHEA:17989"/>
        <dbReference type="Rhea" id="RHEA-COMP:9863"/>
        <dbReference type="Rhea" id="RHEA-COMP:11604"/>
        <dbReference type="ChEBI" id="CHEBI:15378"/>
        <dbReference type="ChEBI" id="CHEBI:29999"/>
        <dbReference type="ChEBI" id="CHEBI:30616"/>
        <dbReference type="ChEBI" id="CHEBI:83421"/>
        <dbReference type="ChEBI" id="CHEBI:456216"/>
        <dbReference type="EC" id="2.7.11.1"/>
    </reaction>
</comment>
<evidence type="ECO:0000256" key="6">
    <source>
        <dbReference type="ARBA" id="ARBA00022737"/>
    </source>
</evidence>
<dbReference type="FunFam" id="3.30.200.20:FF:000315">
    <property type="entry name" value="Calcium-dependent protein kinase 3"/>
    <property type="match status" value="1"/>
</dbReference>
<keyword evidence="6" id="KW-0677">Repeat</keyword>
<sequence>MTFAKCIGGEPETFFSPSAREAPHSRLKMRNLLPWTRSSNKEPRSGASSPAPQPEDALNTDNRSRRAASQDGAPAAPPASPKPTYRRGEKSFLDFHQHYAITRHLGEGSYSTVKQVTHRKKGGMYACKIVDKLSLSPVDRVALGHEVRVLKTVDHEHIMKLHEVIEDDAKCYLIMELAEHGDLFDRIVKQGKFPEPEAQQVVGALVEALHYCHNKSIIHRDVKPENVLLSGDNVKLCDFGFAKQLQDMTEQSVDSCGTPGYAAPEILDGKPYGVEVDVFSLGVVTYIMLCGYPPFPMKLSQLRTHRFNVRFPSKDWANVNPTVKELISLMLSVNPKARPSMKDLRVHPWIAQGREAMAALRKAAAERQIMEEQQRKQQLAEAIRKKLVSGGFEAVKHGRSGLPHRTKLRLSSDGKELSWQPKLLKRGLLRYHNARGLSSFFGGGSDKKKGVASPGRVNSNNNNNNQQQHSPRLVQQHPRISRLSSYEAGGRRSEPIVSDETDHGSLVGLSSLSITGSAASSMSTVSVTNSSNADAINEKKIWWRSLRRDRGRAERSNSGGFSFSFSRRSAGSFDGSTNANGAVLSPGPASPGLDSPMSVGTPDRGLDTSILLADVTQLLIGGQCSFFQSSDKESNDNNSSSPTKHPKVDLSCVLSIATRFRELHLEFANEESRDGFAYLVQASVVNLLKPTLVASTAPPATTPANVKPPQVAIGRQHSQSDKDSTITDIEGDDGLRPEQDDNGGDSGVKCSS</sequence>
<evidence type="ECO:0000313" key="21">
    <source>
        <dbReference type="Proteomes" id="UP001146120"/>
    </source>
</evidence>
<evidence type="ECO:0000256" key="8">
    <source>
        <dbReference type="ARBA" id="ARBA00022777"/>
    </source>
</evidence>
<evidence type="ECO:0000256" key="2">
    <source>
        <dbReference type="ARBA" id="ARBA00012513"/>
    </source>
</evidence>
<dbReference type="FunFam" id="1.10.510.10:FF:000709">
    <property type="entry name" value="CAMK/CAMK1 protein kinase, variant 2"/>
    <property type="match status" value="1"/>
</dbReference>
<evidence type="ECO:0000256" key="13">
    <source>
        <dbReference type="ARBA" id="ARBA00048679"/>
    </source>
</evidence>
<dbReference type="CDD" id="cd05117">
    <property type="entry name" value="STKc_CAMK"/>
    <property type="match status" value="1"/>
</dbReference>
<dbReference type="Pfam" id="PF00069">
    <property type="entry name" value="Pkinase"/>
    <property type="match status" value="1"/>
</dbReference>
<dbReference type="EMBL" id="DAKRPA010000188">
    <property type="protein sequence ID" value="DAZ95832.1"/>
    <property type="molecule type" value="Genomic_DNA"/>
</dbReference>
<dbReference type="PROSITE" id="PS00108">
    <property type="entry name" value="PROTEIN_KINASE_ST"/>
    <property type="match status" value="1"/>
</dbReference>
<feature type="binding site" evidence="15">
    <location>
        <position position="238"/>
    </location>
    <ligand>
        <name>ATP</name>
        <dbReference type="ChEBI" id="CHEBI:30616"/>
    </ligand>
</feature>
<evidence type="ECO:0000256" key="9">
    <source>
        <dbReference type="ARBA" id="ARBA00022837"/>
    </source>
</evidence>
<dbReference type="InterPro" id="IPR011009">
    <property type="entry name" value="Kinase-like_dom_sf"/>
</dbReference>
<feature type="binding site" evidence="15">
    <location>
        <begin position="176"/>
        <end position="178"/>
    </location>
    <ligand>
        <name>ATP</name>
        <dbReference type="ChEBI" id="CHEBI:30616"/>
    </ligand>
</feature>
<evidence type="ECO:0000256" key="1">
    <source>
        <dbReference type="ARBA" id="ARBA00001946"/>
    </source>
</evidence>
<dbReference type="GO" id="GO:0046872">
    <property type="term" value="F:metal ion binding"/>
    <property type="evidence" value="ECO:0007669"/>
    <property type="project" value="UniProtKB-KW"/>
</dbReference>
<dbReference type="InterPro" id="IPR000719">
    <property type="entry name" value="Prot_kinase_dom"/>
</dbReference>
<keyword evidence="21" id="KW-1185">Reference proteome</keyword>
<protein>
    <recommendedName>
        <fullName evidence="2">non-specific serine/threonine protein kinase</fullName>
        <ecNumber evidence="2">2.7.11.1</ecNumber>
    </recommendedName>
</protein>
<evidence type="ECO:0000259" key="19">
    <source>
        <dbReference type="PROSITE" id="PS50011"/>
    </source>
</evidence>
<dbReference type="GO" id="GO:0005524">
    <property type="term" value="F:ATP binding"/>
    <property type="evidence" value="ECO:0007669"/>
    <property type="project" value="UniProtKB-UniRule"/>
</dbReference>
<feature type="domain" description="Protein kinase" evidence="19">
    <location>
        <begin position="99"/>
        <end position="350"/>
    </location>
</feature>